<dbReference type="AlphaFoldDB" id="A0A0N0RQT7"/>
<protein>
    <submittedName>
        <fullName evidence="2">Uncharacterized protein</fullName>
    </submittedName>
</protein>
<dbReference type="PATRIC" id="fig|1202724.3.peg.2613"/>
<accession>A0A0N0RQT7</accession>
<feature type="signal peptide" evidence="1">
    <location>
        <begin position="1"/>
        <end position="21"/>
    </location>
</feature>
<keyword evidence="1" id="KW-0732">Signal</keyword>
<proteinExistence type="predicted"/>
<dbReference type="Proteomes" id="UP000037755">
    <property type="component" value="Unassembled WGS sequence"/>
</dbReference>
<dbReference type="RefSeq" id="WP_054408394.1">
    <property type="nucleotide sequence ID" value="NZ_FOYA01000025.1"/>
</dbReference>
<reference evidence="2 3" key="1">
    <citation type="submission" date="2015-08" db="EMBL/GenBank/DDBJ databases">
        <title>Whole genome sequence of Flavobacterium akiainvivens IK-1T, from decaying Wikstroemia oahuensis, an endemic Hawaiian shrub.</title>
        <authorList>
            <person name="Wan X."/>
            <person name="Hou S."/>
            <person name="Saito J."/>
            <person name="Donachie S."/>
        </authorList>
    </citation>
    <scope>NUCLEOTIDE SEQUENCE [LARGE SCALE GENOMIC DNA]</scope>
    <source>
        <strain evidence="2 3">IK-1</strain>
    </source>
</reference>
<organism evidence="2 3">
    <name type="scientific">Flavobacterium akiainvivens</name>
    <dbReference type="NCBI Taxonomy" id="1202724"/>
    <lineage>
        <taxon>Bacteria</taxon>
        <taxon>Pseudomonadati</taxon>
        <taxon>Bacteroidota</taxon>
        <taxon>Flavobacteriia</taxon>
        <taxon>Flavobacteriales</taxon>
        <taxon>Flavobacteriaceae</taxon>
        <taxon>Flavobacterium</taxon>
    </lineage>
</organism>
<dbReference type="EMBL" id="LIYD01000005">
    <property type="protein sequence ID" value="KOS06772.1"/>
    <property type="molecule type" value="Genomic_DNA"/>
</dbReference>
<dbReference type="OrthoDB" id="645057at2"/>
<sequence length="231" mass="26598">MKYISLLFIVLLAACGQPSLLSDNIKAQLPDSTDQFIPIADTDTTYTNYYNVQPVTTPHGWNITYMVKNDSTRFTDAYIQWQKGNVKRVYKYPHVLEYRGQFMPQFLDETDTHIFMDHACATECRAILALPKNNKDKAIDFESVLGFNTKLGQVVTRTFFINDEIVRDGKLIIEATDLTKGITKSVTFKNTDYSVGNAMMDTVIFKGDRILVKWEFYSEDEEFTETQVIQF</sequence>
<dbReference type="PROSITE" id="PS51257">
    <property type="entry name" value="PROKAR_LIPOPROTEIN"/>
    <property type="match status" value="1"/>
</dbReference>
<name>A0A0N0RQT7_9FLAO</name>
<gene>
    <name evidence="2" type="ORF">AM493_12620</name>
</gene>
<keyword evidence="3" id="KW-1185">Reference proteome</keyword>
<evidence type="ECO:0000256" key="1">
    <source>
        <dbReference type="SAM" id="SignalP"/>
    </source>
</evidence>
<evidence type="ECO:0000313" key="2">
    <source>
        <dbReference type="EMBL" id="KOS06772.1"/>
    </source>
</evidence>
<evidence type="ECO:0000313" key="3">
    <source>
        <dbReference type="Proteomes" id="UP000037755"/>
    </source>
</evidence>
<comment type="caution">
    <text evidence="2">The sequence shown here is derived from an EMBL/GenBank/DDBJ whole genome shotgun (WGS) entry which is preliminary data.</text>
</comment>
<dbReference type="STRING" id="1202724.AM493_12620"/>
<feature type="chain" id="PRO_5005857480" evidence="1">
    <location>
        <begin position="22"/>
        <end position="231"/>
    </location>
</feature>